<dbReference type="PANTHER" id="PTHR43877">
    <property type="entry name" value="AMINOALKYLPHOSPHONATE N-ACETYLTRANSFERASE-RELATED-RELATED"/>
    <property type="match status" value="1"/>
</dbReference>
<dbReference type="Proteomes" id="UP000286288">
    <property type="component" value="Unassembled WGS sequence"/>
</dbReference>
<evidence type="ECO:0000313" key="5">
    <source>
        <dbReference type="Proteomes" id="UP000286288"/>
    </source>
</evidence>
<evidence type="ECO:0000259" key="3">
    <source>
        <dbReference type="PROSITE" id="PS51186"/>
    </source>
</evidence>
<evidence type="ECO:0000256" key="2">
    <source>
        <dbReference type="ARBA" id="ARBA00023315"/>
    </source>
</evidence>
<dbReference type="GO" id="GO:0016747">
    <property type="term" value="F:acyltransferase activity, transferring groups other than amino-acyl groups"/>
    <property type="evidence" value="ECO:0007669"/>
    <property type="project" value="InterPro"/>
</dbReference>
<reference evidence="4 5" key="1">
    <citation type="submission" date="2018-08" db="EMBL/GenBank/DDBJ databases">
        <title>A genome reference for cultivated species of the human gut microbiota.</title>
        <authorList>
            <person name="Zou Y."/>
            <person name="Xue W."/>
            <person name="Luo G."/>
        </authorList>
    </citation>
    <scope>NUCLEOTIDE SEQUENCE [LARGE SCALE GENOMIC DNA]</scope>
    <source>
        <strain evidence="4 5">AF48-16</strain>
    </source>
</reference>
<dbReference type="AlphaFoldDB" id="A0A415EWF4"/>
<protein>
    <submittedName>
        <fullName evidence="4">GNAT family N-acetyltransferase</fullName>
    </submittedName>
</protein>
<dbReference type="EMBL" id="QRMZ01000003">
    <property type="protein sequence ID" value="RHK07649.1"/>
    <property type="molecule type" value="Genomic_DNA"/>
</dbReference>
<accession>A0A415EWF4</accession>
<keyword evidence="2" id="KW-0012">Acyltransferase</keyword>
<dbReference type="Gene3D" id="3.40.630.30">
    <property type="match status" value="1"/>
</dbReference>
<feature type="domain" description="N-acetyltransferase" evidence="3">
    <location>
        <begin position="16"/>
        <end position="157"/>
    </location>
</feature>
<proteinExistence type="predicted"/>
<dbReference type="InterPro" id="IPR000182">
    <property type="entry name" value="GNAT_dom"/>
</dbReference>
<dbReference type="CDD" id="cd04301">
    <property type="entry name" value="NAT_SF"/>
    <property type="match status" value="1"/>
</dbReference>
<name>A0A415EWF4_ENTCA</name>
<organism evidence="4 5">
    <name type="scientific">Enterococcus casseliflavus</name>
    <name type="common">Enterococcus flavescens</name>
    <dbReference type="NCBI Taxonomy" id="37734"/>
    <lineage>
        <taxon>Bacteria</taxon>
        <taxon>Bacillati</taxon>
        <taxon>Bacillota</taxon>
        <taxon>Bacilli</taxon>
        <taxon>Lactobacillales</taxon>
        <taxon>Enterococcaceae</taxon>
        <taxon>Enterococcus</taxon>
    </lineage>
</organism>
<dbReference type="Pfam" id="PF00583">
    <property type="entry name" value="Acetyltransf_1"/>
    <property type="match status" value="1"/>
</dbReference>
<gene>
    <name evidence="4" type="ORF">DW084_02945</name>
</gene>
<dbReference type="InterPro" id="IPR016181">
    <property type="entry name" value="Acyl_CoA_acyltransferase"/>
</dbReference>
<dbReference type="SUPFAM" id="SSF55729">
    <property type="entry name" value="Acyl-CoA N-acyltransferases (Nat)"/>
    <property type="match status" value="1"/>
</dbReference>
<evidence type="ECO:0000313" key="4">
    <source>
        <dbReference type="EMBL" id="RHK07649.1"/>
    </source>
</evidence>
<sequence>MTQVKIKISQDETLLATFHKEIQTQHHQWYPTIFKSFDQSRFEQAITQQLQEPSHHFFIAWLAEQPCGFVHLQEVCLPQNAMMHERKWLEIAAIAVDPRYQGRHIGKQLMAFAENVALEKGFDDLSLNFWSANQVKSFYEQAGFVSTRQGASKHLSI</sequence>
<dbReference type="InterPro" id="IPR050832">
    <property type="entry name" value="Bact_Acetyltransf"/>
</dbReference>
<comment type="caution">
    <text evidence="4">The sequence shown here is derived from an EMBL/GenBank/DDBJ whole genome shotgun (WGS) entry which is preliminary data.</text>
</comment>
<evidence type="ECO:0000256" key="1">
    <source>
        <dbReference type="ARBA" id="ARBA00022679"/>
    </source>
</evidence>
<keyword evidence="1 4" id="KW-0808">Transferase</keyword>
<dbReference type="PROSITE" id="PS51186">
    <property type="entry name" value="GNAT"/>
    <property type="match status" value="1"/>
</dbReference>